<keyword evidence="3" id="KW-1185">Reference proteome</keyword>
<reference evidence="2" key="3">
    <citation type="submission" date="2015-04" db="UniProtKB">
        <authorList>
            <consortium name="EnsemblPlants"/>
        </authorList>
    </citation>
    <scope>IDENTIFICATION</scope>
</reference>
<dbReference type="AlphaFoldDB" id="A0A0D9XL25"/>
<feature type="region of interest" description="Disordered" evidence="1">
    <location>
        <begin position="17"/>
        <end position="79"/>
    </location>
</feature>
<dbReference type="EnsemblPlants" id="LPERR10G10850.2">
    <property type="protein sequence ID" value="LPERR10G10850.2"/>
    <property type="gene ID" value="LPERR10G10850"/>
</dbReference>
<organism evidence="2 3">
    <name type="scientific">Leersia perrieri</name>
    <dbReference type="NCBI Taxonomy" id="77586"/>
    <lineage>
        <taxon>Eukaryota</taxon>
        <taxon>Viridiplantae</taxon>
        <taxon>Streptophyta</taxon>
        <taxon>Embryophyta</taxon>
        <taxon>Tracheophyta</taxon>
        <taxon>Spermatophyta</taxon>
        <taxon>Magnoliopsida</taxon>
        <taxon>Liliopsida</taxon>
        <taxon>Poales</taxon>
        <taxon>Poaceae</taxon>
        <taxon>BOP clade</taxon>
        <taxon>Oryzoideae</taxon>
        <taxon>Oryzeae</taxon>
        <taxon>Oryzinae</taxon>
        <taxon>Leersia</taxon>
    </lineage>
</organism>
<feature type="compositionally biased region" description="Acidic residues" evidence="1">
    <location>
        <begin position="38"/>
        <end position="62"/>
    </location>
</feature>
<sequence>MAPNHKWELGHTFHHVHPMEDLTPGEPPIPRRDHIDDAYESDAGDGEFTDDDDYTGDPDEESTVPSSSVGDGGWGLLPPGPVLPPEYMPMPTPRPASGWSYSGRRRPDEWQRFYLDRGVGRHALTETDLNRDIWIAFLLDGGASRNTSWWRSFELRFARCPAAPPWLPLSATASIAQFQPLANL</sequence>
<evidence type="ECO:0000313" key="3">
    <source>
        <dbReference type="Proteomes" id="UP000032180"/>
    </source>
</evidence>
<reference evidence="2 3" key="1">
    <citation type="submission" date="2012-08" db="EMBL/GenBank/DDBJ databases">
        <title>Oryza genome evolution.</title>
        <authorList>
            <person name="Wing R.A."/>
        </authorList>
    </citation>
    <scope>NUCLEOTIDE SEQUENCE</scope>
</reference>
<evidence type="ECO:0000313" key="2">
    <source>
        <dbReference type="EnsemblPlants" id="LPERR10G10850.2"/>
    </source>
</evidence>
<evidence type="ECO:0000256" key="1">
    <source>
        <dbReference type="SAM" id="MobiDB-lite"/>
    </source>
</evidence>
<name>A0A0D9XL25_9ORYZ</name>
<proteinExistence type="predicted"/>
<dbReference type="Gramene" id="LPERR10G10850.2">
    <property type="protein sequence ID" value="LPERR10G10850.2"/>
    <property type="gene ID" value="LPERR10G10850"/>
</dbReference>
<accession>A0A0D9XL25</accession>
<protein>
    <submittedName>
        <fullName evidence="2">Uncharacterized protein</fullName>
    </submittedName>
</protein>
<reference evidence="3" key="2">
    <citation type="submission" date="2013-12" db="EMBL/GenBank/DDBJ databases">
        <authorList>
            <person name="Yu Y."/>
            <person name="Lee S."/>
            <person name="de Baynast K."/>
            <person name="Wissotski M."/>
            <person name="Liu L."/>
            <person name="Talag J."/>
            <person name="Goicoechea J."/>
            <person name="Angelova A."/>
            <person name="Jetty R."/>
            <person name="Kudrna D."/>
            <person name="Golser W."/>
            <person name="Rivera L."/>
            <person name="Zhang J."/>
            <person name="Wing R."/>
        </authorList>
    </citation>
    <scope>NUCLEOTIDE SEQUENCE</scope>
</reference>
<dbReference type="Proteomes" id="UP000032180">
    <property type="component" value="Chromosome 10"/>
</dbReference>